<evidence type="ECO:0000313" key="8">
    <source>
        <dbReference type="EMBL" id="CAJ0576104.1"/>
    </source>
</evidence>
<dbReference type="Pfam" id="PF00122">
    <property type="entry name" value="E1-E2_ATPase"/>
    <property type="match status" value="1"/>
</dbReference>
<dbReference type="GO" id="GO:0033017">
    <property type="term" value="C:sarcoplasmic reticulum membrane"/>
    <property type="evidence" value="ECO:0007669"/>
    <property type="project" value="UniProtKB-SubCell"/>
</dbReference>
<keyword evidence="9" id="KW-1185">Reference proteome</keyword>
<feature type="domain" description="Cation-transporting P-type ATPase N-terminal" evidence="7">
    <location>
        <begin position="71"/>
        <end position="145"/>
    </location>
</feature>
<dbReference type="AlphaFoldDB" id="A0AA36G526"/>
<dbReference type="SMART" id="SM00831">
    <property type="entry name" value="Cation_ATPase_N"/>
    <property type="match status" value="1"/>
</dbReference>
<evidence type="ECO:0000256" key="5">
    <source>
        <dbReference type="ARBA" id="ARBA00022951"/>
    </source>
</evidence>
<protein>
    <recommendedName>
        <fullName evidence="2">P-type Ca(2+) transporter</fullName>
        <ecNumber evidence="2">7.2.2.10</ecNumber>
    </recommendedName>
</protein>
<evidence type="ECO:0000313" key="9">
    <source>
        <dbReference type="Proteomes" id="UP001177023"/>
    </source>
</evidence>
<comment type="subcellular location">
    <subcellularLocation>
        <location evidence="1">Sarcoplasmic reticulum membrane</location>
        <topology evidence="1">Multi-pass membrane protein</topology>
    </subcellularLocation>
</comment>
<gene>
    <name evidence="8" type="ORF">MSPICULIGERA_LOCUS14403</name>
</gene>
<comment type="catalytic activity">
    <reaction evidence="6">
        <text>Ca(2+)(in) + ATP + H2O = Ca(2+)(out) + ADP + phosphate + H(+)</text>
        <dbReference type="Rhea" id="RHEA:18105"/>
        <dbReference type="ChEBI" id="CHEBI:15377"/>
        <dbReference type="ChEBI" id="CHEBI:15378"/>
        <dbReference type="ChEBI" id="CHEBI:29108"/>
        <dbReference type="ChEBI" id="CHEBI:30616"/>
        <dbReference type="ChEBI" id="CHEBI:43474"/>
        <dbReference type="ChEBI" id="CHEBI:456216"/>
        <dbReference type="EC" id="7.2.2.10"/>
    </reaction>
</comment>
<evidence type="ECO:0000256" key="6">
    <source>
        <dbReference type="ARBA" id="ARBA00048694"/>
    </source>
</evidence>
<dbReference type="Gene3D" id="2.70.150.10">
    <property type="entry name" value="Calcium-transporting ATPase, cytoplasmic transduction domain A"/>
    <property type="match status" value="1"/>
</dbReference>
<dbReference type="InterPro" id="IPR008250">
    <property type="entry name" value="ATPase_P-typ_transduc_dom_A_sf"/>
</dbReference>
<dbReference type="InterPro" id="IPR023298">
    <property type="entry name" value="ATPase_P-typ_TM_dom_sf"/>
</dbReference>
<dbReference type="Proteomes" id="UP001177023">
    <property type="component" value="Unassembled WGS sequence"/>
</dbReference>
<keyword evidence="5" id="KW-0703">Sarcoplasmic reticulum</keyword>
<reference evidence="8" key="1">
    <citation type="submission" date="2023-06" db="EMBL/GenBank/DDBJ databases">
        <authorList>
            <person name="Delattre M."/>
        </authorList>
    </citation>
    <scope>NUCLEOTIDE SEQUENCE</scope>
    <source>
        <strain evidence="8">AF72</strain>
    </source>
</reference>
<dbReference type="SUPFAM" id="SSF81665">
    <property type="entry name" value="Calcium ATPase, transmembrane domain M"/>
    <property type="match status" value="1"/>
</dbReference>
<evidence type="ECO:0000259" key="7">
    <source>
        <dbReference type="SMART" id="SM00831"/>
    </source>
</evidence>
<evidence type="ECO:0000256" key="2">
    <source>
        <dbReference type="ARBA" id="ARBA00012790"/>
    </source>
</evidence>
<evidence type="ECO:0000256" key="1">
    <source>
        <dbReference type="ARBA" id="ARBA00004326"/>
    </source>
</evidence>
<evidence type="ECO:0000256" key="3">
    <source>
        <dbReference type="ARBA" id="ARBA00022741"/>
    </source>
</evidence>
<dbReference type="Gene3D" id="1.20.1110.10">
    <property type="entry name" value="Calcium-transporting ATPase, transmembrane domain"/>
    <property type="match status" value="1"/>
</dbReference>
<dbReference type="Pfam" id="PF00690">
    <property type="entry name" value="Cation_ATPase_N"/>
    <property type="match status" value="1"/>
</dbReference>
<keyword evidence="4" id="KW-0067">ATP-binding</keyword>
<dbReference type="NCBIfam" id="TIGR01494">
    <property type="entry name" value="ATPase_P-type"/>
    <property type="match status" value="1"/>
</dbReference>
<accession>A0AA36G526</accession>
<dbReference type="GO" id="GO:0005388">
    <property type="term" value="F:P-type calcium transporter activity"/>
    <property type="evidence" value="ECO:0007669"/>
    <property type="project" value="UniProtKB-EC"/>
</dbReference>
<dbReference type="InterPro" id="IPR001757">
    <property type="entry name" value="P_typ_ATPase"/>
</dbReference>
<keyword evidence="3" id="KW-0547">Nucleotide-binding</keyword>
<dbReference type="InterPro" id="IPR004014">
    <property type="entry name" value="ATPase_P-typ_cation-transptr_N"/>
</dbReference>
<feature type="non-terminal residue" evidence="8">
    <location>
        <position position="1"/>
    </location>
</feature>
<dbReference type="SUPFAM" id="SSF81653">
    <property type="entry name" value="Calcium ATPase, transduction domain A"/>
    <property type="match status" value="1"/>
</dbReference>
<comment type="caution">
    <text evidence="8">The sequence shown here is derived from an EMBL/GenBank/DDBJ whole genome shotgun (WGS) entry which is preliminary data.</text>
</comment>
<dbReference type="EMBL" id="CATQJA010002642">
    <property type="protein sequence ID" value="CAJ0576104.1"/>
    <property type="molecule type" value="Genomic_DNA"/>
</dbReference>
<evidence type="ECO:0000256" key="4">
    <source>
        <dbReference type="ARBA" id="ARBA00022840"/>
    </source>
</evidence>
<proteinExistence type="predicted"/>
<dbReference type="GO" id="GO:0005524">
    <property type="term" value="F:ATP binding"/>
    <property type="evidence" value="ECO:0007669"/>
    <property type="project" value="UniProtKB-KW"/>
</dbReference>
<dbReference type="EC" id="7.2.2.10" evidence="2"/>
<dbReference type="GO" id="GO:0016887">
    <property type="term" value="F:ATP hydrolysis activity"/>
    <property type="evidence" value="ECO:0007669"/>
    <property type="project" value="InterPro"/>
</dbReference>
<organism evidence="8 9">
    <name type="scientific">Mesorhabditis spiculigera</name>
    <dbReference type="NCBI Taxonomy" id="96644"/>
    <lineage>
        <taxon>Eukaryota</taxon>
        <taxon>Metazoa</taxon>
        <taxon>Ecdysozoa</taxon>
        <taxon>Nematoda</taxon>
        <taxon>Chromadorea</taxon>
        <taxon>Rhabditida</taxon>
        <taxon>Rhabditina</taxon>
        <taxon>Rhabditomorpha</taxon>
        <taxon>Rhabditoidea</taxon>
        <taxon>Rhabditidae</taxon>
        <taxon>Mesorhabditinae</taxon>
        <taxon>Mesorhabditis</taxon>
    </lineage>
</organism>
<sequence length="250" mass="27069">MPTSNGNASVHVVDRNAPRPVSALFRVENGGTVKAELVGKKPEEKPKAVVVGAKPGGAAEDMVIETITAENASVHEVQECLGMLRSDKAAGLSTAETTRRRQFHGYNEFDVGDTEPIWKKYAEQFKNPLILLLLSSAVVSILMKQFDDAISITIAVVIVVTVGFVQEYRSEKTLEQLAKLVPPACHVLRDGRAHEMLARELVPGDVVLLNTGDRVPADVRLLESADLQVDESSLTGETEPKHKNINAVVG</sequence>
<name>A0AA36G526_9BILA</name>
<dbReference type="InterPro" id="IPR059000">
    <property type="entry name" value="ATPase_P-type_domA"/>
</dbReference>
<dbReference type="PANTHER" id="PTHR42861">
    <property type="entry name" value="CALCIUM-TRANSPORTING ATPASE"/>
    <property type="match status" value="1"/>
</dbReference>